<evidence type="ECO:0000313" key="7">
    <source>
        <dbReference type="Proteomes" id="UP001642409"/>
    </source>
</evidence>
<evidence type="ECO:0000313" key="6">
    <source>
        <dbReference type="EMBL" id="CAL6046904.1"/>
    </source>
</evidence>
<keyword evidence="7" id="KW-1185">Reference proteome</keyword>
<dbReference type="InterPro" id="IPR027806">
    <property type="entry name" value="HARBI1_dom"/>
</dbReference>
<evidence type="ECO:0000256" key="3">
    <source>
        <dbReference type="SAM" id="Phobius"/>
    </source>
</evidence>
<keyword evidence="2" id="KW-0479">Metal-binding</keyword>
<proteinExistence type="predicted"/>
<keyword evidence="3" id="KW-0812">Transmembrane</keyword>
<name>A0AA86U929_9EUKA</name>
<comment type="cofactor">
    <cofactor evidence="1">
        <name>a divalent metal cation</name>
        <dbReference type="ChEBI" id="CHEBI:60240"/>
    </cofactor>
</comment>
<evidence type="ECO:0000313" key="5">
    <source>
        <dbReference type="EMBL" id="CAI9934003.1"/>
    </source>
</evidence>
<evidence type="ECO:0000256" key="1">
    <source>
        <dbReference type="ARBA" id="ARBA00001968"/>
    </source>
</evidence>
<dbReference type="GO" id="GO:0046872">
    <property type="term" value="F:metal ion binding"/>
    <property type="evidence" value="ECO:0007669"/>
    <property type="project" value="UniProtKB-KW"/>
</dbReference>
<keyword evidence="3" id="KW-0472">Membrane</keyword>
<feature type="domain" description="DDE Tnp4" evidence="4">
    <location>
        <begin position="84"/>
        <end position="170"/>
    </location>
</feature>
<comment type="caution">
    <text evidence="5">The sequence shown here is derived from an EMBL/GenBank/DDBJ whole genome shotgun (WGS) entry which is preliminary data.</text>
</comment>
<keyword evidence="3" id="KW-1133">Transmembrane helix</keyword>
<dbReference type="AlphaFoldDB" id="A0AA86U929"/>
<gene>
    <name evidence="5" type="ORF">HINF_LOCUS21648</name>
    <name evidence="6" type="ORF">HINF_LOCUS41952</name>
</gene>
<feature type="transmembrane region" description="Helical" evidence="3">
    <location>
        <begin position="23"/>
        <end position="43"/>
    </location>
</feature>
<dbReference type="Pfam" id="PF13359">
    <property type="entry name" value="DDE_Tnp_4"/>
    <property type="match status" value="1"/>
</dbReference>
<dbReference type="EMBL" id="CAXDID020000169">
    <property type="protein sequence ID" value="CAL6046904.1"/>
    <property type="molecule type" value="Genomic_DNA"/>
</dbReference>
<protein>
    <recommendedName>
        <fullName evidence="4">DDE Tnp4 domain-containing protein</fullName>
    </recommendedName>
</protein>
<sequence>MIKCLICTRQCQHLTVNSKKLRGLLEILILVSLVIPTNIEVMVTKLKFMLIRKVSVCLQQLVKEMYDVNFARENYLQIKYWLGRNAYVIADSGYQGLQNEINVITPHKKPKNDELSPIQKQHNKALSSRRIIVENYFGRLTGKFKLMKDIYLMEHGQYSNWVKLGYALTNYDVLYRPLRRNVLDDPGINQDLWEGRAETDEGWTWLQQEILEEINQ</sequence>
<evidence type="ECO:0000256" key="2">
    <source>
        <dbReference type="ARBA" id="ARBA00022723"/>
    </source>
</evidence>
<dbReference type="EMBL" id="CATOUU010000554">
    <property type="protein sequence ID" value="CAI9934003.1"/>
    <property type="molecule type" value="Genomic_DNA"/>
</dbReference>
<reference evidence="5" key="1">
    <citation type="submission" date="2023-06" db="EMBL/GenBank/DDBJ databases">
        <authorList>
            <person name="Kurt Z."/>
        </authorList>
    </citation>
    <scope>NUCLEOTIDE SEQUENCE</scope>
</reference>
<accession>A0AA86U929</accession>
<evidence type="ECO:0000259" key="4">
    <source>
        <dbReference type="Pfam" id="PF13359"/>
    </source>
</evidence>
<reference evidence="6 7" key="2">
    <citation type="submission" date="2024-07" db="EMBL/GenBank/DDBJ databases">
        <authorList>
            <person name="Akdeniz Z."/>
        </authorList>
    </citation>
    <scope>NUCLEOTIDE SEQUENCE [LARGE SCALE GENOMIC DNA]</scope>
</reference>
<organism evidence="5">
    <name type="scientific">Hexamita inflata</name>
    <dbReference type="NCBI Taxonomy" id="28002"/>
    <lineage>
        <taxon>Eukaryota</taxon>
        <taxon>Metamonada</taxon>
        <taxon>Diplomonadida</taxon>
        <taxon>Hexamitidae</taxon>
        <taxon>Hexamitinae</taxon>
        <taxon>Hexamita</taxon>
    </lineage>
</organism>
<dbReference type="Proteomes" id="UP001642409">
    <property type="component" value="Unassembled WGS sequence"/>
</dbReference>